<evidence type="ECO:0000313" key="7">
    <source>
        <dbReference type="Proteomes" id="UP000596660"/>
    </source>
</evidence>
<dbReference type="GO" id="GO:0009055">
    <property type="term" value="F:electron transfer activity"/>
    <property type="evidence" value="ECO:0007669"/>
    <property type="project" value="InterPro"/>
</dbReference>
<dbReference type="Pfam" id="PF02298">
    <property type="entry name" value="Cu_bind_like"/>
    <property type="match status" value="1"/>
</dbReference>
<reference evidence="6" key="1">
    <citation type="journal article" date="2017" name="Nature">
        <title>The genome of Chenopodium quinoa.</title>
        <authorList>
            <person name="Jarvis D.E."/>
            <person name="Ho Y.S."/>
            <person name="Lightfoot D.J."/>
            <person name="Schmoeckel S.M."/>
            <person name="Li B."/>
            <person name="Borm T.J.A."/>
            <person name="Ohyanagi H."/>
            <person name="Mineta K."/>
            <person name="Michell C.T."/>
            <person name="Saber N."/>
            <person name="Kharbatia N.M."/>
            <person name="Rupper R.R."/>
            <person name="Sharp A.R."/>
            <person name="Dally N."/>
            <person name="Boughton B.A."/>
            <person name="Woo Y.H."/>
            <person name="Gao G."/>
            <person name="Schijlen E.G.W.M."/>
            <person name="Guo X."/>
            <person name="Momin A.A."/>
            <person name="Negrao S."/>
            <person name="Al-Babili S."/>
            <person name="Gehring C."/>
            <person name="Roessner U."/>
            <person name="Jung C."/>
            <person name="Murphy K."/>
            <person name="Arold S.T."/>
            <person name="Gojobori T."/>
            <person name="van der Linden C.G."/>
            <person name="van Loo E.N."/>
            <person name="Jellen E.N."/>
            <person name="Maughan P.J."/>
            <person name="Tester M."/>
        </authorList>
    </citation>
    <scope>NUCLEOTIDE SEQUENCE [LARGE SCALE GENOMIC DNA]</scope>
    <source>
        <strain evidence="6">cv. PI 614886</strain>
    </source>
</reference>
<evidence type="ECO:0000256" key="4">
    <source>
        <dbReference type="SAM" id="MobiDB-lite"/>
    </source>
</evidence>
<dbReference type="EnsemblPlants" id="AUR62014207-RA">
    <property type="protein sequence ID" value="AUR62014207-RA:cds"/>
    <property type="gene ID" value="AUR62014207"/>
</dbReference>
<keyword evidence="7" id="KW-1185">Reference proteome</keyword>
<evidence type="ECO:0000256" key="1">
    <source>
        <dbReference type="ARBA" id="ARBA00022723"/>
    </source>
</evidence>
<dbReference type="AlphaFoldDB" id="A0A803LJR0"/>
<dbReference type="PROSITE" id="PS51485">
    <property type="entry name" value="PHYTOCYANIN"/>
    <property type="match status" value="1"/>
</dbReference>
<name>A0A803LJR0_CHEQI</name>
<dbReference type="SUPFAM" id="SSF49503">
    <property type="entry name" value="Cupredoxins"/>
    <property type="match status" value="1"/>
</dbReference>
<keyword evidence="2" id="KW-0186">Copper</keyword>
<dbReference type="PANTHER" id="PTHR33021:SF499">
    <property type="entry name" value="OS12G0150500 PROTEIN"/>
    <property type="match status" value="1"/>
</dbReference>
<proteinExistence type="predicted"/>
<evidence type="ECO:0000256" key="2">
    <source>
        <dbReference type="ARBA" id="ARBA00023008"/>
    </source>
</evidence>
<dbReference type="PANTHER" id="PTHR33021">
    <property type="entry name" value="BLUE COPPER PROTEIN"/>
    <property type="match status" value="1"/>
</dbReference>
<reference evidence="6" key="2">
    <citation type="submission" date="2021-03" db="UniProtKB">
        <authorList>
            <consortium name="EnsemblPlants"/>
        </authorList>
    </citation>
    <scope>IDENTIFICATION</scope>
</reference>
<dbReference type="GO" id="GO:0005886">
    <property type="term" value="C:plasma membrane"/>
    <property type="evidence" value="ECO:0007669"/>
    <property type="project" value="TreeGrafter"/>
</dbReference>
<dbReference type="Gramene" id="AUR62014207-RA">
    <property type="protein sequence ID" value="AUR62014207-RA:cds"/>
    <property type="gene ID" value="AUR62014207"/>
</dbReference>
<sequence>MAAPVVFAMDYPVTWSLGTDYSSWTTKSLNAGDTLTFTYDGTHNVEEVSKSAYDSCASSNALETHTDGKTTITLKEGPAYFICGTPGHCSGGMKLQVTAKASGGSTTPSSTPTPSGSTTPSSSTPAGSNGAAGLSSVAPLIIGLPLALVAFLG</sequence>
<dbReference type="CDD" id="cd04216">
    <property type="entry name" value="Phytocyanin"/>
    <property type="match status" value="1"/>
</dbReference>
<dbReference type="Proteomes" id="UP000596660">
    <property type="component" value="Unplaced"/>
</dbReference>
<dbReference type="FunFam" id="2.60.40.420:FF:000003">
    <property type="entry name" value="Blue copper"/>
    <property type="match status" value="1"/>
</dbReference>
<dbReference type="OMA" id="IFFNVFA"/>
<dbReference type="InterPro" id="IPR003245">
    <property type="entry name" value="Phytocyanin_dom"/>
</dbReference>
<dbReference type="PROSITE" id="PS00196">
    <property type="entry name" value="COPPER_BLUE"/>
    <property type="match status" value="1"/>
</dbReference>
<evidence type="ECO:0000256" key="3">
    <source>
        <dbReference type="ARBA" id="ARBA00023180"/>
    </source>
</evidence>
<keyword evidence="3" id="KW-0325">Glycoprotein</keyword>
<evidence type="ECO:0000259" key="5">
    <source>
        <dbReference type="PROSITE" id="PS51485"/>
    </source>
</evidence>
<dbReference type="Gene3D" id="2.60.40.420">
    <property type="entry name" value="Cupredoxins - blue copper proteins"/>
    <property type="match status" value="1"/>
</dbReference>
<dbReference type="GO" id="GO:0046872">
    <property type="term" value="F:metal ion binding"/>
    <property type="evidence" value="ECO:0007669"/>
    <property type="project" value="UniProtKB-KW"/>
</dbReference>
<evidence type="ECO:0000313" key="6">
    <source>
        <dbReference type="EnsemblPlants" id="AUR62014207-RA:cds"/>
    </source>
</evidence>
<accession>A0A803LJR0</accession>
<keyword evidence="1" id="KW-0479">Metal-binding</keyword>
<feature type="domain" description="Phytocyanin" evidence="5">
    <location>
        <begin position="9"/>
        <end position="101"/>
    </location>
</feature>
<feature type="region of interest" description="Disordered" evidence="4">
    <location>
        <begin position="100"/>
        <end position="130"/>
    </location>
</feature>
<protein>
    <recommendedName>
        <fullName evidence="5">Phytocyanin domain-containing protein</fullName>
    </recommendedName>
</protein>
<dbReference type="InterPro" id="IPR008972">
    <property type="entry name" value="Cupredoxin"/>
</dbReference>
<dbReference type="InterPro" id="IPR028871">
    <property type="entry name" value="BlueCu_1_BS"/>
</dbReference>
<organism evidence="6 7">
    <name type="scientific">Chenopodium quinoa</name>
    <name type="common">Quinoa</name>
    <dbReference type="NCBI Taxonomy" id="63459"/>
    <lineage>
        <taxon>Eukaryota</taxon>
        <taxon>Viridiplantae</taxon>
        <taxon>Streptophyta</taxon>
        <taxon>Embryophyta</taxon>
        <taxon>Tracheophyta</taxon>
        <taxon>Spermatophyta</taxon>
        <taxon>Magnoliopsida</taxon>
        <taxon>eudicotyledons</taxon>
        <taxon>Gunneridae</taxon>
        <taxon>Pentapetalae</taxon>
        <taxon>Caryophyllales</taxon>
        <taxon>Chenopodiaceae</taxon>
        <taxon>Chenopodioideae</taxon>
        <taxon>Atripliceae</taxon>
        <taxon>Chenopodium</taxon>
    </lineage>
</organism>
<dbReference type="InterPro" id="IPR039391">
    <property type="entry name" value="Phytocyanin-like"/>
</dbReference>